<feature type="domain" description="Bacterial Ig-like" evidence="1">
    <location>
        <begin position="887"/>
        <end position="983"/>
    </location>
</feature>
<comment type="caution">
    <text evidence="2">The sequence shown here is derived from an EMBL/GenBank/DDBJ whole genome shotgun (WGS) entry which is preliminary data.</text>
</comment>
<dbReference type="InterPro" id="IPR044016">
    <property type="entry name" value="Big_13"/>
</dbReference>
<name>A0A7X4KA34_9BURK</name>
<sequence>MPSTITQNRATFAGKSEPNAWITLYDGDDMVGLAVADATGAWRVTSDKLANGLHTFSVILTDAAGNVSDRSPPTYVTVNAPAGTPPKTQIKAPAEVQLSLDTDTGASSTDHVTNVTLPVYIGKAKPGSFVELVIDGVKGKFGVPVDANGNWQARGDTLGEGAHTISVIEHDSAGNTSAPSTVMKLTIDTSAPLNATIALVPHAGDEIIGGQTTIHNASPAFTGTAEAGAHVDLYEWDYFSLNKIGSAVAGKDGTWSFTAAALADGQHNIVVQTSDLAGNRADPQVFTFSIDTDAPLLSSDTGIHGDQMTNLSTPVISNWAAPGTSVVLYDGKKVVGSGVAGADGIWSITTTPLADGQHKLVAHSTDKDGNALPVSGTLVLTVDTVGPKTVSTKPLLDVRDDYGSSSSDQITNVNSLAVYGTTEADDHALVTVYVDGVAWATQSYVSKTGEWGVQLYGLSEGEHHITAVTTDQAGNVGAHSAESIILIDTKAPAAPDVPALASLPNSATPRLTGSTEAGATVILYDGADRVGSAVADGQGLWSITASSLADGEHSLTVTSTDLAGNTSAASAVLSVSVSAATAAVATPTVPDLQAASDTGAANSDNVTKLSTPTITGKAAAGTTVLLFDGLTQIGTAVANDAGAWSFTTGTLADGKHYLSAVSQDSSGQQSAPSADLLVTVDTTISIGTPVLATQYDTGRSHSDGITNVTTPQLSGTSDAGATVTVYDGKTVIGTTVADDKGAWSFTCKALAVGTHNFTVKAVDAAGNTSAASAALTVTIDNKGPAAPSKLDLVASADSGVSNTDNLTAASAPVVSGKAEANASIALYEGATLLGSTIADDSGNWSISSSVLLADGVHKLTAKASDVAGNTSASSSELAVTIDTKCAAPTALDLATASDKGVSTSDNITSMATPVITGKADAGVTITLYDGATVLGKATASNNGSWSITTTKLLDAEHHLTAKATDVAGNVSLASDELVFTTDTKAVLVTAAPLLHTLSDSGRSQSDGITNIATPKVSGVTEAGASVALYDGSTLVGSVTADNDGNWSITSKALTAGAHKLTVKVTDIAGNISAASPVLALTVDTKGPDAPASLDLLSIYDTGTSSTDNKTAITTPVISGKAEANAIVALYDGDTLLGTALADKSGAWQITSSVSLSTGAHSLTAKATDVAGNVSAASSKLNLTIDPAAIGQTLTGSSAADNFVLNSQAGAVKVSAFSAAGGDHLVLAHDYNGLSLNSAADVVALGHVDGKNFVIDFGAGHEVTLVGVTSLAEAAITLL</sequence>
<dbReference type="Proteomes" id="UP000450012">
    <property type="component" value="Unassembled WGS sequence"/>
</dbReference>
<dbReference type="EMBL" id="WWCK01000001">
    <property type="protein sequence ID" value="MYM65799.1"/>
    <property type="molecule type" value="Genomic_DNA"/>
</dbReference>
<keyword evidence="3" id="KW-1185">Reference proteome</keyword>
<feature type="domain" description="Bacterial Ig-like" evidence="1">
    <location>
        <begin position="994"/>
        <end position="1084"/>
    </location>
</feature>
<gene>
    <name evidence="2" type="ORF">GTP45_02985</name>
</gene>
<feature type="domain" description="Bacterial Ig-like" evidence="1">
    <location>
        <begin position="788"/>
        <end position="883"/>
    </location>
</feature>
<feature type="domain" description="Bacterial Ig-like" evidence="1">
    <location>
        <begin position="94"/>
        <end position="189"/>
    </location>
</feature>
<evidence type="ECO:0000259" key="1">
    <source>
        <dbReference type="Pfam" id="PF19077"/>
    </source>
</evidence>
<feature type="domain" description="Bacterial Ig-like" evidence="1">
    <location>
        <begin position="396"/>
        <end position="489"/>
    </location>
</feature>
<dbReference type="AlphaFoldDB" id="A0A7X4KA34"/>
<protein>
    <recommendedName>
        <fullName evidence="1">Bacterial Ig-like domain-containing protein</fullName>
    </recommendedName>
</protein>
<feature type="domain" description="Bacterial Ig-like" evidence="1">
    <location>
        <begin position="585"/>
        <end position="682"/>
    </location>
</feature>
<feature type="domain" description="Bacterial Ig-like" evidence="1">
    <location>
        <begin position="1093"/>
        <end position="1185"/>
    </location>
</feature>
<feature type="domain" description="Bacterial Ig-like" evidence="1">
    <location>
        <begin position="213"/>
        <end position="292"/>
    </location>
</feature>
<dbReference type="InterPro" id="IPR013783">
    <property type="entry name" value="Ig-like_fold"/>
</dbReference>
<feature type="domain" description="Bacterial Ig-like" evidence="1">
    <location>
        <begin position="684"/>
        <end position="781"/>
    </location>
</feature>
<evidence type="ECO:0000313" key="2">
    <source>
        <dbReference type="EMBL" id="MYM65799.1"/>
    </source>
</evidence>
<proteinExistence type="predicted"/>
<feature type="domain" description="Bacterial Ig-like" evidence="1">
    <location>
        <begin position="6"/>
        <end position="78"/>
    </location>
</feature>
<organism evidence="2 3">
    <name type="scientific">Duganella rivi</name>
    <dbReference type="NCBI Taxonomy" id="2666083"/>
    <lineage>
        <taxon>Bacteria</taxon>
        <taxon>Pseudomonadati</taxon>
        <taxon>Pseudomonadota</taxon>
        <taxon>Betaproteobacteria</taxon>
        <taxon>Burkholderiales</taxon>
        <taxon>Oxalobacteraceae</taxon>
        <taxon>Telluria group</taxon>
        <taxon>Duganella</taxon>
    </lineage>
</organism>
<accession>A0A7X4KA34</accession>
<dbReference type="NCBIfam" id="NF033510">
    <property type="entry name" value="Ca_tandemer"/>
    <property type="match status" value="12"/>
</dbReference>
<dbReference type="Pfam" id="PF19077">
    <property type="entry name" value="Big_13"/>
    <property type="match status" value="12"/>
</dbReference>
<dbReference type="RefSeq" id="WP_161012375.1">
    <property type="nucleotide sequence ID" value="NZ_WWCK01000001.1"/>
</dbReference>
<feature type="domain" description="Bacterial Ig-like" evidence="1">
    <location>
        <begin position="505"/>
        <end position="576"/>
    </location>
</feature>
<feature type="domain" description="Bacterial Ig-like" evidence="1">
    <location>
        <begin position="298"/>
        <end position="384"/>
    </location>
</feature>
<dbReference type="Gene3D" id="2.60.40.10">
    <property type="entry name" value="Immunoglobulins"/>
    <property type="match status" value="12"/>
</dbReference>
<evidence type="ECO:0000313" key="3">
    <source>
        <dbReference type="Proteomes" id="UP000450012"/>
    </source>
</evidence>
<reference evidence="2 3" key="1">
    <citation type="submission" date="2019-12" db="EMBL/GenBank/DDBJ databases">
        <title>Novel species isolated from a subtropical stream in China.</title>
        <authorList>
            <person name="Lu H."/>
        </authorList>
    </citation>
    <scope>NUCLEOTIDE SEQUENCE [LARGE SCALE GENOMIC DNA]</scope>
    <source>
        <strain evidence="2 3">FT55W</strain>
    </source>
</reference>